<dbReference type="GO" id="GO:0020037">
    <property type="term" value="F:heme binding"/>
    <property type="evidence" value="ECO:0007669"/>
    <property type="project" value="InterPro"/>
</dbReference>
<evidence type="ECO:0000313" key="9">
    <source>
        <dbReference type="EMBL" id="RJG50458.1"/>
    </source>
</evidence>
<dbReference type="GO" id="GO:0030313">
    <property type="term" value="C:cell envelope"/>
    <property type="evidence" value="ECO:0007669"/>
    <property type="project" value="UniProtKB-SubCell"/>
</dbReference>
<feature type="domain" description="Cytochrome c" evidence="8">
    <location>
        <begin position="321"/>
        <end position="500"/>
    </location>
</feature>
<dbReference type="GO" id="GO:0009055">
    <property type="term" value="F:electron transfer activity"/>
    <property type="evidence" value="ECO:0007669"/>
    <property type="project" value="InterPro"/>
</dbReference>
<reference evidence="9 10" key="1">
    <citation type="submission" date="2018-09" db="EMBL/GenBank/DDBJ databases">
        <authorList>
            <person name="Wang F."/>
        </authorList>
    </citation>
    <scope>NUCLEOTIDE SEQUENCE [LARGE SCALE GENOMIC DNA]</scope>
    <source>
        <strain evidence="9 10">PLHSC7-2</strain>
    </source>
</reference>
<dbReference type="InterPro" id="IPR051395">
    <property type="entry name" value="Cytochrome_c_Peroxidase/MauG"/>
</dbReference>
<evidence type="ECO:0000256" key="5">
    <source>
        <dbReference type="ARBA" id="ARBA00023004"/>
    </source>
</evidence>
<dbReference type="OrthoDB" id="9805202at2"/>
<dbReference type="Gene3D" id="1.10.760.10">
    <property type="entry name" value="Cytochrome c-like domain"/>
    <property type="match status" value="2"/>
</dbReference>
<comment type="caution">
    <text evidence="9">The sequence shown here is derived from an EMBL/GenBank/DDBJ whole genome shotgun (WGS) entry which is preliminary data.</text>
</comment>
<feature type="signal peptide" evidence="7">
    <location>
        <begin position="1"/>
        <end position="19"/>
    </location>
</feature>
<comment type="subcellular location">
    <subcellularLocation>
        <location evidence="1">Cell envelope</location>
    </subcellularLocation>
</comment>
<gene>
    <name evidence="9" type="ORF">D1Z90_02975</name>
</gene>
<evidence type="ECO:0000256" key="2">
    <source>
        <dbReference type="ARBA" id="ARBA00022617"/>
    </source>
</evidence>
<dbReference type="SUPFAM" id="SSF46626">
    <property type="entry name" value="Cytochrome c"/>
    <property type="match status" value="2"/>
</dbReference>
<name>A0A418YII8_9GAMM</name>
<dbReference type="PANTHER" id="PTHR30600">
    <property type="entry name" value="CYTOCHROME C PEROXIDASE-RELATED"/>
    <property type="match status" value="1"/>
</dbReference>
<dbReference type="InterPro" id="IPR009056">
    <property type="entry name" value="Cyt_c-like_dom"/>
</dbReference>
<keyword evidence="3 6" id="KW-0479">Metal-binding</keyword>
<feature type="chain" id="PRO_5019577344" evidence="7">
    <location>
        <begin position="20"/>
        <end position="537"/>
    </location>
</feature>
<dbReference type="InterPro" id="IPR036909">
    <property type="entry name" value="Cyt_c-like_dom_sf"/>
</dbReference>
<dbReference type="PROSITE" id="PS51257">
    <property type="entry name" value="PROKAR_LIPOPROTEIN"/>
    <property type="match status" value="1"/>
</dbReference>
<dbReference type="GO" id="GO:0004130">
    <property type="term" value="F:cytochrome-c peroxidase activity"/>
    <property type="evidence" value="ECO:0007669"/>
    <property type="project" value="TreeGrafter"/>
</dbReference>
<reference evidence="9 10" key="2">
    <citation type="submission" date="2019-01" db="EMBL/GenBank/DDBJ databases">
        <title>Motilimonas pumilus sp. nov., isolated from the gut of sea cucumber (Apostichopus japonicus).</title>
        <authorList>
            <person name="Wang F.-Q."/>
            <person name="Ren L.-H."/>
            <person name="Lin Y.-W."/>
            <person name="Sun G.-H."/>
            <person name="Du Z.-J."/>
            <person name="Zhao J.-X."/>
            <person name="Liu X.-J."/>
            <person name="Liu L.-J."/>
        </authorList>
    </citation>
    <scope>NUCLEOTIDE SEQUENCE [LARGE SCALE GENOMIC DNA]</scope>
    <source>
        <strain evidence="9 10">PLHSC7-2</strain>
    </source>
</reference>
<keyword evidence="5 6" id="KW-0408">Iron</keyword>
<evidence type="ECO:0000256" key="1">
    <source>
        <dbReference type="ARBA" id="ARBA00004196"/>
    </source>
</evidence>
<keyword evidence="7" id="KW-0732">Signal</keyword>
<dbReference type="EMBL" id="QZCH01000002">
    <property type="protein sequence ID" value="RJG50458.1"/>
    <property type="molecule type" value="Genomic_DNA"/>
</dbReference>
<dbReference type="Proteomes" id="UP000283255">
    <property type="component" value="Unassembled WGS sequence"/>
</dbReference>
<accession>A0A418YII8</accession>
<evidence type="ECO:0000256" key="6">
    <source>
        <dbReference type="PROSITE-ProRule" id="PRU00433"/>
    </source>
</evidence>
<organism evidence="9 10">
    <name type="scientific">Motilimonas pumila</name>
    <dbReference type="NCBI Taxonomy" id="2303987"/>
    <lineage>
        <taxon>Bacteria</taxon>
        <taxon>Pseudomonadati</taxon>
        <taxon>Pseudomonadota</taxon>
        <taxon>Gammaproteobacteria</taxon>
        <taxon>Alteromonadales</taxon>
        <taxon>Alteromonadales genera incertae sedis</taxon>
        <taxon>Motilimonas</taxon>
    </lineage>
</organism>
<dbReference type="PROSITE" id="PS51007">
    <property type="entry name" value="CYTC"/>
    <property type="match status" value="2"/>
</dbReference>
<evidence type="ECO:0000256" key="3">
    <source>
        <dbReference type="ARBA" id="ARBA00022723"/>
    </source>
</evidence>
<evidence type="ECO:0000256" key="7">
    <source>
        <dbReference type="SAM" id="SignalP"/>
    </source>
</evidence>
<dbReference type="GO" id="GO:0046872">
    <property type="term" value="F:metal ion binding"/>
    <property type="evidence" value="ECO:0007669"/>
    <property type="project" value="UniProtKB-KW"/>
</dbReference>
<protein>
    <submittedName>
        <fullName evidence="9">Cytochrome C peroxidase</fullName>
    </submittedName>
</protein>
<evidence type="ECO:0000259" key="8">
    <source>
        <dbReference type="PROSITE" id="PS51007"/>
    </source>
</evidence>
<feature type="domain" description="Cytochrome c" evidence="8">
    <location>
        <begin position="103"/>
        <end position="256"/>
    </location>
</feature>
<keyword evidence="4" id="KW-0560">Oxidoreductase</keyword>
<dbReference type="Pfam" id="PF03150">
    <property type="entry name" value="CCP_MauG"/>
    <property type="match status" value="1"/>
</dbReference>
<keyword evidence="9" id="KW-0575">Peroxidase</keyword>
<dbReference type="RefSeq" id="WP_119909260.1">
    <property type="nucleotide sequence ID" value="NZ_QZCH01000002.1"/>
</dbReference>
<evidence type="ECO:0000313" key="10">
    <source>
        <dbReference type="Proteomes" id="UP000283255"/>
    </source>
</evidence>
<keyword evidence="10" id="KW-1185">Reference proteome</keyword>
<evidence type="ECO:0000256" key="4">
    <source>
        <dbReference type="ARBA" id="ARBA00023002"/>
    </source>
</evidence>
<sequence length="537" mass="57245">MNRYLIWVSSLALSFSVIGCGGGGSTADENSVVANNDPASDVIIPANVETDPINGTDTDNVNTAQNIAFSGSELDQTLRLRLEAQGINQSPAAHISVVDINEPLAQLGKKLFYSKSLSGDLDTACASCHHPQLGGADALSLTVGVAAVAPEVLGTGRENATALPEIGRNSPTVFNSALLDQGLFWDSRIARLANGGISTPDSGWQTLDPQAGNSLLAAQARFPVTATAEMRGQHPGLGDDNPSNRQYLAARLSQQAPAAGDLTLNLWLSAFQQGFESSADAAELITFDNIALALAHFERSMIFVDSPWQRYIAGNLNAINEQQKQGALLFYSTPQQGGAGCSGCHSGNNLTDQRHHTVAFPQFGPGAGDGVTADDDFGRERTTGDRADRYRFRTPSLHNVALTAPYGHAGSYLTLQQVVRHYANPRGRVNDFFQQQQSCQLPQFEDLSQCASIYPNSQLHSRAALAKLGQEQNESTSLLPNINLNNDQVASLVAFLESLTDDCLTQPNCLQPWIANANSDNPDDQVLIGTDSSGAPL</sequence>
<proteinExistence type="predicted"/>
<keyword evidence="2 6" id="KW-0349">Heme</keyword>
<dbReference type="InterPro" id="IPR004852">
    <property type="entry name" value="Di-haem_cyt_c_peroxidsae"/>
</dbReference>
<dbReference type="AlphaFoldDB" id="A0A418YII8"/>